<proteinExistence type="predicted"/>
<dbReference type="Proteomes" id="UP000062912">
    <property type="component" value="Unassembled WGS sequence"/>
</dbReference>
<accession>A0A132EHE9</accession>
<dbReference type="EMBL" id="LPJR01000029">
    <property type="protein sequence ID" value="KWF29875.1"/>
    <property type="molecule type" value="Genomic_DNA"/>
</dbReference>
<dbReference type="RefSeq" id="WP_060241807.1">
    <property type="nucleotide sequence ID" value="NZ_LPJR01000029.1"/>
</dbReference>
<evidence type="ECO:0000313" key="1">
    <source>
        <dbReference type="EMBL" id="KWF29875.1"/>
    </source>
</evidence>
<gene>
    <name evidence="1" type="ORF">WT56_15940</name>
</gene>
<sequence>MKITDDMLTDEEITAIADRYASYNQTWYRFGEKRLVAFARALLAGRRTTPDREAITHLKECADEVMLANATGNEELFLGAIVKLIASINRLQTAPTSDKGGA</sequence>
<evidence type="ECO:0000313" key="2">
    <source>
        <dbReference type="Proteomes" id="UP000062912"/>
    </source>
</evidence>
<organism evidence="1 2">
    <name type="scientific">Burkholderia pseudomultivorans</name>
    <dbReference type="NCBI Taxonomy" id="1207504"/>
    <lineage>
        <taxon>Bacteria</taxon>
        <taxon>Pseudomonadati</taxon>
        <taxon>Pseudomonadota</taxon>
        <taxon>Betaproteobacteria</taxon>
        <taxon>Burkholderiales</taxon>
        <taxon>Burkholderiaceae</taxon>
        <taxon>Burkholderia</taxon>
        <taxon>Burkholderia cepacia complex</taxon>
    </lineage>
</organism>
<reference evidence="1 2" key="1">
    <citation type="submission" date="2015-11" db="EMBL/GenBank/DDBJ databases">
        <title>Expanding the genomic diversity of Burkholderia species for the development of highly accurate diagnostics.</title>
        <authorList>
            <person name="Sahl J."/>
            <person name="Keim P."/>
            <person name="Wagner D."/>
        </authorList>
    </citation>
    <scope>NUCLEOTIDE SEQUENCE [LARGE SCALE GENOMIC DNA]</scope>
    <source>
        <strain evidence="1 2">MSMB368WGS</strain>
    </source>
</reference>
<dbReference type="AlphaFoldDB" id="A0A132EHE9"/>
<protein>
    <submittedName>
        <fullName evidence="1">Uncharacterized protein</fullName>
    </submittedName>
</protein>
<name>A0A132EHE9_9BURK</name>
<comment type="caution">
    <text evidence="1">The sequence shown here is derived from an EMBL/GenBank/DDBJ whole genome shotgun (WGS) entry which is preliminary data.</text>
</comment>